<keyword evidence="1" id="KW-0175">Coiled coil</keyword>
<feature type="compositionally biased region" description="Acidic residues" evidence="2">
    <location>
        <begin position="536"/>
        <end position="550"/>
    </location>
</feature>
<dbReference type="EMBL" id="CP069023">
    <property type="protein sequence ID" value="QRC90307.1"/>
    <property type="molecule type" value="Genomic_DNA"/>
</dbReference>
<feature type="compositionally biased region" description="Polar residues" evidence="2">
    <location>
        <begin position="59"/>
        <end position="69"/>
    </location>
</feature>
<evidence type="ECO:0000256" key="1">
    <source>
        <dbReference type="SAM" id="Coils"/>
    </source>
</evidence>
<feature type="compositionally biased region" description="Low complexity" evidence="2">
    <location>
        <begin position="332"/>
        <end position="342"/>
    </location>
</feature>
<feature type="compositionally biased region" description="Low complexity" evidence="2">
    <location>
        <begin position="627"/>
        <end position="640"/>
    </location>
</feature>
<dbReference type="InterPro" id="IPR039278">
    <property type="entry name" value="Red1"/>
</dbReference>
<dbReference type="PANTHER" id="PTHR21563">
    <property type="entry name" value="ZINC FINGER C3H1 DOMAIN-CONTAINING PROTEIN"/>
    <property type="match status" value="1"/>
</dbReference>
<evidence type="ECO:0000313" key="5">
    <source>
        <dbReference type="Proteomes" id="UP000663193"/>
    </source>
</evidence>
<dbReference type="PANTHER" id="PTHR21563:SF3">
    <property type="entry name" value="ZINC FINGER C3H1 DOMAIN-CONTAINING PROTEIN"/>
    <property type="match status" value="1"/>
</dbReference>
<evidence type="ECO:0000313" key="4">
    <source>
        <dbReference type="EMBL" id="QRC90307.1"/>
    </source>
</evidence>
<dbReference type="Pfam" id="PF10650">
    <property type="entry name" value="zf-C3H1"/>
    <property type="match status" value="1"/>
</dbReference>
<feature type="compositionally biased region" description="Basic and acidic residues" evidence="2">
    <location>
        <begin position="594"/>
        <end position="626"/>
    </location>
</feature>
<feature type="compositionally biased region" description="Acidic residues" evidence="2">
    <location>
        <begin position="1028"/>
        <end position="1067"/>
    </location>
</feature>
<dbReference type="OrthoDB" id="1922977at2759"/>
<feature type="compositionally biased region" description="Low complexity" evidence="2">
    <location>
        <begin position="14"/>
        <end position="28"/>
    </location>
</feature>
<feature type="region of interest" description="Disordered" evidence="2">
    <location>
        <begin position="301"/>
        <end position="344"/>
    </location>
</feature>
<feature type="compositionally biased region" description="Acidic residues" evidence="2">
    <location>
        <begin position="943"/>
        <end position="972"/>
    </location>
</feature>
<dbReference type="OMA" id="PHNIRYS"/>
<feature type="domain" description="Putative zinc-finger" evidence="3">
    <location>
        <begin position="1156"/>
        <end position="1177"/>
    </location>
</feature>
<feature type="region of interest" description="Disordered" evidence="2">
    <location>
        <begin position="775"/>
        <end position="810"/>
    </location>
</feature>
<gene>
    <name evidence="4" type="ORF">JI435_097100</name>
</gene>
<feature type="compositionally biased region" description="Low complexity" evidence="2">
    <location>
        <begin position="424"/>
        <end position="438"/>
    </location>
</feature>
<keyword evidence="5" id="KW-1185">Reference proteome</keyword>
<dbReference type="VEuPathDB" id="FungiDB:JI435_097100"/>
<feature type="compositionally biased region" description="Acidic residues" evidence="2">
    <location>
        <begin position="993"/>
        <end position="1009"/>
    </location>
</feature>
<organism evidence="4 5">
    <name type="scientific">Phaeosphaeria nodorum (strain SN15 / ATCC MYA-4574 / FGSC 10173)</name>
    <name type="common">Glume blotch fungus</name>
    <name type="synonym">Parastagonospora nodorum</name>
    <dbReference type="NCBI Taxonomy" id="321614"/>
    <lineage>
        <taxon>Eukaryota</taxon>
        <taxon>Fungi</taxon>
        <taxon>Dikarya</taxon>
        <taxon>Ascomycota</taxon>
        <taxon>Pezizomycotina</taxon>
        <taxon>Dothideomycetes</taxon>
        <taxon>Pleosporomycetidae</taxon>
        <taxon>Pleosporales</taxon>
        <taxon>Pleosporineae</taxon>
        <taxon>Phaeosphaeriaceae</taxon>
        <taxon>Parastagonospora</taxon>
    </lineage>
</organism>
<feature type="compositionally biased region" description="Polar residues" evidence="2">
    <location>
        <begin position="301"/>
        <end position="319"/>
    </location>
</feature>
<feature type="region of interest" description="Disordered" evidence="2">
    <location>
        <begin position="885"/>
        <end position="1076"/>
    </location>
</feature>
<evidence type="ECO:0000259" key="3">
    <source>
        <dbReference type="Pfam" id="PF10650"/>
    </source>
</evidence>
<evidence type="ECO:0000256" key="2">
    <source>
        <dbReference type="SAM" id="MobiDB-lite"/>
    </source>
</evidence>
<feature type="region of interest" description="Disordered" evidence="2">
    <location>
        <begin position="125"/>
        <end position="238"/>
    </location>
</feature>
<feature type="region of interest" description="Disordered" evidence="2">
    <location>
        <begin position="12"/>
        <end position="83"/>
    </location>
</feature>
<sequence length="1248" mass="133599">MAQHNYGQPYYDLPFQFPPQQQMQQMQQSMAHAPPPNAQGSSQAMQPAPAPNAFYIPGLQQQAPPSNVNHHAYSQNAQQPPYPQAAWPPPDPAAFFAMMQSAAMNGQPPPPIPGFAFPSQSFLPPNSQYPAPPMPFPLPHQQQNTMAASDRIQEVMDSDREDGEVSESEAASLVPNGKAYGRTHAEPPRSAPQAKQASPRIEEGYNPDRPAAGQMKVKEPVRRASPQLPAPPPVDPIQRDRDQAKQFIKLLHSNNIGYRTLAKEPLDLEQLRGIYQSLNLPSEPAPILPPKEVAATQKLPSQASTNLAVQPVSGSSGHQPTPAPMLKTAVQAAPASSAAPSPVDRRDYIARLQAAKLAKQAGAAKASPPQHIPPVASAPAAQAVKAPQPITTPTPKAPMTDEQRARTTELIKQRLEAMRAGTKPSTPAATAPASVSSPFQKTEAKRLPASQRAPSGTTTPVHQSYNAGFTGIPGLFMQPSSSVDNASRPSPSVPQKRPAPVDSTEASTPRGSATPYTRPLGDSPHAYNEDQMIIEVSDDESNGSDMDIDNDQAPPSTSVQFPGMLPKLPSQPTSVLPGSSAASTPGPPTPATQAREKELKRKEDQLAAMKETLKKKLAEKRAKDKAAAAASSPAPQSASSEQNGIATSHQKHSNQLVQPPLNVLTTAPGDTMQDTNELSRDVKRRRRDEIVSKLPVFDVELASNTSRIAELMREMEVLRAQSQKLAEDKERLTRELESIGVDTEGMSHDEMRAKKDEIEHEMPSERESMAANAGTVFAPPTNAPVSASSGPVAEGQDMVHTSSVSEYPVSSGQGEAAAQVALLPGLGQTSQLKVNSAVAPAQASTVDRVATVETAGSVIDASQFSHNVSGLEDPAAATTQLMASDKATVEPEQQVNNGATPLDEDDFYSPAPATEPGQGESLVQDLPQTYSEAQALDAPSPSEEGEVEMSVSSEDEEEEYEPDELVVTEETIDQSAQLPGPEAAQSVASNDVSTEDEEAYEPPDIDEAMPDVQADVSVPETDSVEAGVEADIEAEDGEMDIASSSEDDSDSDSDSESESDGEIAEESANDKTISASNAGLQTINVADDLAPELQPENASQHASAAHEEVEAAKFTPYESPLRMFKSYRYHPNFTNDVTGGFMSSTFSHQIDPKKALCQYETAGGSCNDKDCPDQHFRDLGITGETLLVQLGTANPGKTQEEKQQWNDGLRSVLNDLRKRRIKDPSGIAAEITKYRREFLNDDTRVVNL</sequence>
<name>A0A7U2EPS5_PHANO</name>
<protein>
    <recommendedName>
        <fullName evidence="3">Putative zinc-finger domain-containing protein</fullName>
    </recommendedName>
</protein>
<feature type="compositionally biased region" description="Polar residues" evidence="2">
    <location>
        <begin position="641"/>
        <end position="657"/>
    </location>
</feature>
<accession>A0A7U2EPS5</accession>
<feature type="compositionally biased region" description="Polar residues" evidence="2">
    <location>
        <begin position="478"/>
        <end position="490"/>
    </location>
</feature>
<feature type="compositionally biased region" description="Polar residues" evidence="2">
    <location>
        <begin position="504"/>
        <end position="515"/>
    </location>
</feature>
<dbReference type="Proteomes" id="UP000663193">
    <property type="component" value="Chromosome 1"/>
</dbReference>
<feature type="compositionally biased region" description="Polar residues" evidence="2">
    <location>
        <begin position="452"/>
        <end position="467"/>
    </location>
</feature>
<feature type="coiled-coil region" evidence="1">
    <location>
        <begin position="701"/>
        <end position="735"/>
    </location>
</feature>
<feature type="region of interest" description="Disordered" evidence="2">
    <location>
        <begin position="360"/>
        <end position="683"/>
    </location>
</feature>
<feature type="compositionally biased region" description="Low complexity" evidence="2">
    <location>
        <begin position="373"/>
        <end position="389"/>
    </location>
</feature>
<feature type="compositionally biased region" description="Polar residues" evidence="2">
    <location>
        <begin position="799"/>
        <end position="810"/>
    </location>
</feature>
<proteinExistence type="predicted"/>
<dbReference type="AlphaFoldDB" id="A0A7U2EPS5"/>
<reference evidence="5" key="1">
    <citation type="journal article" date="2021" name="BMC Genomics">
        <title>Chromosome-level genome assembly and manually-curated proteome of model necrotroph Parastagonospora nodorum Sn15 reveals a genome-wide trove of candidate effector homologs, and redundancy of virulence-related functions within an accessory chromosome.</title>
        <authorList>
            <person name="Bertazzoni S."/>
            <person name="Jones D.A.B."/>
            <person name="Phan H.T."/>
            <person name="Tan K.-C."/>
            <person name="Hane J.K."/>
        </authorList>
    </citation>
    <scope>NUCLEOTIDE SEQUENCE [LARGE SCALE GENOMIC DNA]</scope>
    <source>
        <strain evidence="5">SN15 / ATCC MYA-4574 / FGSC 10173)</strain>
    </source>
</reference>
<feature type="compositionally biased region" description="Basic and acidic residues" evidence="2">
    <location>
        <begin position="399"/>
        <end position="417"/>
    </location>
</feature>
<dbReference type="InterPro" id="IPR019607">
    <property type="entry name" value="Putative_zinc-finger_domain"/>
</dbReference>